<evidence type="ECO:0000256" key="10">
    <source>
        <dbReference type="ARBA" id="ARBA00049336"/>
    </source>
</evidence>
<gene>
    <name evidence="13" type="ORF">CAL15_08055</name>
</gene>
<dbReference type="STRING" id="463040.CAL15_08055"/>
<dbReference type="KEGG" id="bgm:CAL15_08055"/>
<dbReference type="GO" id="GO:0008879">
    <property type="term" value="F:glucose-1-phosphate thymidylyltransferase activity"/>
    <property type="evidence" value="ECO:0007669"/>
    <property type="project" value="UniProtKB-EC"/>
</dbReference>
<evidence type="ECO:0000256" key="11">
    <source>
        <dbReference type="RuleBase" id="RU003706"/>
    </source>
</evidence>
<dbReference type="NCBIfam" id="TIGR01207">
    <property type="entry name" value="rmlA"/>
    <property type="match status" value="1"/>
</dbReference>
<keyword evidence="8 11" id="KW-0460">Magnesium</keyword>
<protein>
    <recommendedName>
        <fullName evidence="4 11">Glucose-1-phosphate thymidylyltransferase</fullName>
        <ecNumber evidence="4 11">2.7.7.24</ecNumber>
    </recommendedName>
</protein>
<comment type="cofactor">
    <cofactor evidence="1">
        <name>Mg(2+)</name>
        <dbReference type="ChEBI" id="CHEBI:18420"/>
    </cofactor>
</comment>
<dbReference type="GO" id="GO:0046872">
    <property type="term" value="F:metal ion binding"/>
    <property type="evidence" value="ECO:0007669"/>
    <property type="project" value="UniProtKB-KW"/>
</dbReference>
<dbReference type="Pfam" id="PF00483">
    <property type="entry name" value="NTP_transferase"/>
    <property type="match status" value="1"/>
</dbReference>
<dbReference type="InterPro" id="IPR029044">
    <property type="entry name" value="Nucleotide-diphossugar_trans"/>
</dbReference>
<comment type="similarity">
    <text evidence="2 11">Belongs to the glucose-1-phosphate thymidylyltransferase family.</text>
</comment>
<dbReference type="AlphaFoldDB" id="A0A1W6ZAD3"/>
<comment type="subunit">
    <text evidence="3">Homotetramer.</text>
</comment>
<dbReference type="CDD" id="cd02538">
    <property type="entry name" value="G1P_TT_short"/>
    <property type="match status" value="1"/>
</dbReference>
<feature type="domain" description="Nucleotidyl transferase" evidence="12">
    <location>
        <begin position="11"/>
        <end position="247"/>
    </location>
</feature>
<dbReference type="FunFam" id="3.90.550.10:FF:000023">
    <property type="entry name" value="Glucose-1-phosphate thymidylyltransferase"/>
    <property type="match status" value="1"/>
</dbReference>
<evidence type="ECO:0000256" key="1">
    <source>
        <dbReference type="ARBA" id="ARBA00001946"/>
    </source>
</evidence>
<dbReference type="PANTHER" id="PTHR43532:SF1">
    <property type="entry name" value="GLUCOSE-1-PHOSPHATE THYMIDYLYLTRANSFERASE 1"/>
    <property type="match status" value="1"/>
</dbReference>
<accession>A0A1W6ZAD3</accession>
<comment type="catalytic activity">
    <reaction evidence="10 11">
        <text>dTTP + alpha-D-glucose 1-phosphate + H(+) = dTDP-alpha-D-glucose + diphosphate</text>
        <dbReference type="Rhea" id="RHEA:15225"/>
        <dbReference type="ChEBI" id="CHEBI:15378"/>
        <dbReference type="ChEBI" id="CHEBI:33019"/>
        <dbReference type="ChEBI" id="CHEBI:37568"/>
        <dbReference type="ChEBI" id="CHEBI:57477"/>
        <dbReference type="ChEBI" id="CHEBI:58601"/>
        <dbReference type="EC" id="2.7.7.24"/>
    </reaction>
</comment>
<evidence type="ECO:0000256" key="4">
    <source>
        <dbReference type="ARBA" id="ARBA00012461"/>
    </source>
</evidence>
<sequence length="299" mass="33297">MQTNPTSSRRKAIILAGGNGTRLYPMTRSTSKQLLPVFDKPMIYYPLSVLMLADIRDILIISTPEDLPRFEHLLGCGETLGIRLSYASQSRPRGLADAFLVGADFIGGDDVTMILGDNIFYGMGLSTMLERANQRTTGATVFSYQVRDARPFGVVSFNQDGRAVDLEEKPQVPKSNHVVTGLYYYDNQVVEMARRLKPSARGEIEITDLNRHYLEQGQLHVQPLGRGFAWLDTGTPEGLLDAANFVATVENRQGFKIACIEEIAWRQGWIDASDLRVLSGKYGNGGYAQYLLRLADEPR</sequence>
<dbReference type="InterPro" id="IPR005907">
    <property type="entry name" value="G1P_thy_trans_s"/>
</dbReference>
<comment type="function">
    <text evidence="9 11">Catalyzes the formation of dTDP-glucose, from dTTP and glucose 1-phosphate, as well as its pyrophosphorolysis.</text>
</comment>
<evidence type="ECO:0000256" key="9">
    <source>
        <dbReference type="ARBA" id="ARBA00037065"/>
    </source>
</evidence>
<keyword evidence="6 11" id="KW-0548">Nucleotidyltransferase</keyword>
<dbReference type="EC" id="2.7.7.24" evidence="4 11"/>
<evidence type="ECO:0000256" key="5">
    <source>
        <dbReference type="ARBA" id="ARBA00022679"/>
    </source>
</evidence>
<evidence type="ECO:0000256" key="2">
    <source>
        <dbReference type="ARBA" id="ARBA00010480"/>
    </source>
</evidence>
<evidence type="ECO:0000313" key="13">
    <source>
        <dbReference type="EMBL" id="ARP94343.1"/>
    </source>
</evidence>
<keyword evidence="7 11" id="KW-0479">Metal-binding</keyword>
<evidence type="ECO:0000256" key="3">
    <source>
        <dbReference type="ARBA" id="ARBA00011881"/>
    </source>
</evidence>
<keyword evidence="5 11" id="KW-0808">Transferase</keyword>
<evidence type="ECO:0000313" key="14">
    <source>
        <dbReference type="Proteomes" id="UP000194161"/>
    </source>
</evidence>
<dbReference type="Proteomes" id="UP000194161">
    <property type="component" value="Chromosome"/>
</dbReference>
<dbReference type="EMBL" id="CP021111">
    <property type="protein sequence ID" value="ARP94343.1"/>
    <property type="molecule type" value="Genomic_DNA"/>
</dbReference>
<keyword evidence="14" id="KW-1185">Reference proteome</keyword>
<name>A0A1W6ZAD3_9BORD</name>
<dbReference type="OrthoDB" id="9803871at2"/>
<dbReference type="SUPFAM" id="SSF53448">
    <property type="entry name" value="Nucleotide-diphospho-sugar transferases"/>
    <property type="match status" value="1"/>
</dbReference>
<dbReference type="RefSeq" id="WP_086078108.1">
    <property type="nucleotide sequence ID" value="NZ_CP021111.1"/>
</dbReference>
<reference evidence="13 14" key="1">
    <citation type="submission" date="2017-05" db="EMBL/GenBank/DDBJ databases">
        <title>Complete and WGS of Bordetella genogroups.</title>
        <authorList>
            <person name="Spilker T."/>
            <person name="LiPuma J."/>
        </authorList>
    </citation>
    <scope>NUCLEOTIDE SEQUENCE [LARGE SCALE GENOMIC DNA]</scope>
    <source>
        <strain evidence="13 14">AU7206</strain>
    </source>
</reference>
<evidence type="ECO:0000256" key="6">
    <source>
        <dbReference type="ARBA" id="ARBA00022695"/>
    </source>
</evidence>
<evidence type="ECO:0000256" key="7">
    <source>
        <dbReference type="ARBA" id="ARBA00022723"/>
    </source>
</evidence>
<dbReference type="Gene3D" id="3.90.550.10">
    <property type="entry name" value="Spore Coat Polysaccharide Biosynthesis Protein SpsA, Chain A"/>
    <property type="match status" value="1"/>
</dbReference>
<proteinExistence type="inferred from homology"/>
<dbReference type="InterPro" id="IPR005835">
    <property type="entry name" value="NTP_transferase_dom"/>
</dbReference>
<dbReference type="PANTHER" id="PTHR43532">
    <property type="entry name" value="GLUCOSE-1-PHOSPHATE THYMIDYLYLTRANSFERASE"/>
    <property type="match status" value="1"/>
</dbReference>
<evidence type="ECO:0000259" key="12">
    <source>
        <dbReference type="Pfam" id="PF00483"/>
    </source>
</evidence>
<organism evidence="13 14">
    <name type="scientific">Bordetella genomosp. 13</name>
    <dbReference type="NCBI Taxonomy" id="463040"/>
    <lineage>
        <taxon>Bacteria</taxon>
        <taxon>Pseudomonadati</taxon>
        <taxon>Pseudomonadota</taxon>
        <taxon>Betaproteobacteria</taxon>
        <taxon>Burkholderiales</taxon>
        <taxon>Alcaligenaceae</taxon>
        <taxon>Bordetella</taxon>
    </lineage>
</organism>
<evidence type="ECO:0000256" key="8">
    <source>
        <dbReference type="ARBA" id="ARBA00022842"/>
    </source>
</evidence>